<reference evidence="10 11" key="1">
    <citation type="submission" date="2023-03" db="EMBL/GenBank/DDBJ databases">
        <title>Genome insight into feeding habits of ladybird beetles.</title>
        <authorList>
            <person name="Li H.-S."/>
            <person name="Huang Y.-H."/>
            <person name="Pang H."/>
        </authorList>
    </citation>
    <scope>NUCLEOTIDE SEQUENCE [LARGE SCALE GENOMIC DNA]</scope>
    <source>
        <strain evidence="10">SYSU_2023b</strain>
        <tissue evidence="10">Whole body</tissue>
    </source>
</reference>
<dbReference type="EMBL" id="JARQZJ010000041">
    <property type="protein sequence ID" value="KAK9877363.1"/>
    <property type="molecule type" value="Genomic_DNA"/>
</dbReference>
<evidence type="ECO:0000256" key="6">
    <source>
        <dbReference type="ARBA" id="ARBA00022989"/>
    </source>
</evidence>
<keyword evidence="4" id="KW-0812">Transmembrane</keyword>
<dbReference type="AlphaFoldDB" id="A0AAW1U8E4"/>
<dbReference type="PANTHER" id="PTHR21137">
    <property type="entry name" value="ODORANT RECEPTOR"/>
    <property type="match status" value="1"/>
</dbReference>
<evidence type="ECO:0000256" key="9">
    <source>
        <dbReference type="ARBA" id="ARBA00023224"/>
    </source>
</evidence>
<dbReference type="GO" id="GO:0005549">
    <property type="term" value="F:odorant binding"/>
    <property type="evidence" value="ECO:0007669"/>
    <property type="project" value="InterPro"/>
</dbReference>
<dbReference type="GO" id="GO:0004984">
    <property type="term" value="F:olfactory receptor activity"/>
    <property type="evidence" value="ECO:0007669"/>
    <property type="project" value="InterPro"/>
</dbReference>
<comment type="subcellular location">
    <subcellularLocation>
        <location evidence="1">Cell membrane</location>
        <topology evidence="1">Multi-pass membrane protein</topology>
    </subcellularLocation>
</comment>
<protein>
    <submittedName>
        <fullName evidence="10">Uncharacterized protein</fullName>
    </submittedName>
</protein>
<evidence type="ECO:0000256" key="8">
    <source>
        <dbReference type="ARBA" id="ARBA00023170"/>
    </source>
</evidence>
<evidence type="ECO:0000256" key="4">
    <source>
        <dbReference type="ARBA" id="ARBA00022692"/>
    </source>
</evidence>
<dbReference type="InterPro" id="IPR004117">
    <property type="entry name" value="7tm6_olfct_rcpt"/>
</dbReference>
<sequence>MNEVFKKYLIFLEGGCNGVLCTSAVDTLISGLIIHATGQIKILKNNLNLLDKRADNYVSKLDEPSREIQKNRFIHEKLLHYADHYNDIIEFIKDMEDLFSLSISVQIVGSSVVICMMCYMLTLKEGCSTNPLLNPSWVSGIILLGKITGSKVIDRKSSEGKDSASQGLV</sequence>
<gene>
    <name evidence="10" type="ORF">WA026_017760</name>
</gene>
<keyword evidence="7" id="KW-0472">Membrane</keyword>
<evidence type="ECO:0000256" key="1">
    <source>
        <dbReference type="ARBA" id="ARBA00004651"/>
    </source>
</evidence>
<organism evidence="10 11">
    <name type="scientific">Henosepilachna vigintioctopunctata</name>
    <dbReference type="NCBI Taxonomy" id="420089"/>
    <lineage>
        <taxon>Eukaryota</taxon>
        <taxon>Metazoa</taxon>
        <taxon>Ecdysozoa</taxon>
        <taxon>Arthropoda</taxon>
        <taxon>Hexapoda</taxon>
        <taxon>Insecta</taxon>
        <taxon>Pterygota</taxon>
        <taxon>Neoptera</taxon>
        <taxon>Endopterygota</taxon>
        <taxon>Coleoptera</taxon>
        <taxon>Polyphaga</taxon>
        <taxon>Cucujiformia</taxon>
        <taxon>Coccinelloidea</taxon>
        <taxon>Coccinellidae</taxon>
        <taxon>Epilachninae</taxon>
        <taxon>Epilachnini</taxon>
        <taxon>Henosepilachna</taxon>
    </lineage>
</organism>
<evidence type="ECO:0000313" key="10">
    <source>
        <dbReference type="EMBL" id="KAK9877363.1"/>
    </source>
</evidence>
<comment type="caution">
    <text evidence="10">The sequence shown here is derived from an EMBL/GenBank/DDBJ whole genome shotgun (WGS) entry which is preliminary data.</text>
</comment>
<keyword evidence="5" id="KW-0552">Olfaction</keyword>
<dbReference type="GO" id="GO:0007165">
    <property type="term" value="P:signal transduction"/>
    <property type="evidence" value="ECO:0007669"/>
    <property type="project" value="UniProtKB-KW"/>
</dbReference>
<keyword evidence="3" id="KW-0716">Sensory transduction</keyword>
<proteinExistence type="predicted"/>
<accession>A0AAW1U8E4</accession>
<keyword evidence="9" id="KW-0807">Transducer</keyword>
<evidence type="ECO:0000256" key="2">
    <source>
        <dbReference type="ARBA" id="ARBA00022475"/>
    </source>
</evidence>
<evidence type="ECO:0000256" key="3">
    <source>
        <dbReference type="ARBA" id="ARBA00022606"/>
    </source>
</evidence>
<name>A0AAW1U8E4_9CUCU</name>
<keyword evidence="2" id="KW-1003">Cell membrane</keyword>
<dbReference type="GO" id="GO:0005886">
    <property type="term" value="C:plasma membrane"/>
    <property type="evidence" value="ECO:0007669"/>
    <property type="project" value="UniProtKB-SubCell"/>
</dbReference>
<keyword evidence="6" id="KW-1133">Transmembrane helix</keyword>
<evidence type="ECO:0000313" key="11">
    <source>
        <dbReference type="Proteomes" id="UP001431783"/>
    </source>
</evidence>
<evidence type="ECO:0000256" key="7">
    <source>
        <dbReference type="ARBA" id="ARBA00023136"/>
    </source>
</evidence>
<dbReference type="Proteomes" id="UP001431783">
    <property type="component" value="Unassembled WGS sequence"/>
</dbReference>
<keyword evidence="11" id="KW-1185">Reference proteome</keyword>
<dbReference type="Pfam" id="PF02949">
    <property type="entry name" value="7tm_6"/>
    <property type="match status" value="1"/>
</dbReference>
<evidence type="ECO:0000256" key="5">
    <source>
        <dbReference type="ARBA" id="ARBA00022725"/>
    </source>
</evidence>
<keyword evidence="8" id="KW-0675">Receptor</keyword>
<dbReference type="PANTHER" id="PTHR21137:SF35">
    <property type="entry name" value="ODORANT RECEPTOR 19A-RELATED"/>
    <property type="match status" value="1"/>
</dbReference>